<proteinExistence type="predicted"/>
<accession>A0A381RTS0</accession>
<organism evidence="1">
    <name type="scientific">marine metagenome</name>
    <dbReference type="NCBI Taxonomy" id="408172"/>
    <lineage>
        <taxon>unclassified sequences</taxon>
        <taxon>metagenomes</taxon>
        <taxon>ecological metagenomes</taxon>
    </lineage>
</organism>
<gene>
    <name evidence="1" type="ORF">METZ01_LOCUS47222</name>
</gene>
<evidence type="ECO:0000313" key="1">
    <source>
        <dbReference type="EMBL" id="SUZ94368.1"/>
    </source>
</evidence>
<dbReference type="AlphaFoldDB" id="A0A381RTS0"/>
<name>A0A381RTS0_9ZZZZ</name>
<reference evidence="1" key="1">
    <citation type="submission" date="2018-05" db="EMBL/GenBank/DDBJ databases">
        <authorList>
            <person name="Lanie J.A."/>
            <person name="Ng W.-L."/>
            <person name="Kazmierczak K.M."/>
            <person name="Andrzejewski T.M."/>
            <person name="Davidsen T.M."/>
            <person name="Wayne K.J."/>
            <person name="Tettelin H."/>
            <person name="Glass J.I."/>
            <person name="Rusch D."/>
            <person name="Podicherti R."/>
            <person name="Tsui H.-C.T."/>
            <person name="Winkler M.E."/>
        </authorList>
    </citation>
    <scope>NUCLEOTIDE SEQUENCE</scope>
</reference>
<dbReference type="EMBL" id="UINC01002228">
    <property type="protein sequence ID" value="SUZ94368.1"/>
    <property type="molecule type" value="Genomic_DNA"/>
</dbReference>
<protein>
    <submittedName>
        <fullName evidence="1">Uncharacterized protein</fullName>
    </submittedName>
</protein>
<sequence length="304" mass="33778">MRKLIIIPLFVGYLFGLHGKITFFDGTYVVGRVTKVDESTVYIIPMGLDTAEGILVGNIDTLKMENGLVPVVSSAVKYFYEKGEFLANNDDWMDEFDDFKYDDYVTQKEEYKYEETKKPATAYNSVTVYGGMPFPIASLKDSLGTTTLAVNLGIGIQAPYFPVGAVDISPGFKIMTYGFDNIDMGIVNAIQLGGNMSVDFKPVFFFLPEALHLCVDIGVNYNIAFKHEPSAFALGHLEYDGEPNYGGIGFNTGASMDYWFSDIPLALRFFGNTNIVPQGEPWPELKTGFINVGAMLIVVMKRHR</sequence>